<evidence type="ECO:0000313" key="1">
    <source>
        <dbReference type="EMBL" id="BBY84174.1"/>
    </source>
</evidence>
<organism evidence="1 2">
    <name type="scientific">Mycolicibacterium pulveris</name>
    <name type="common">Mycobacterium pulveris</name>
    <dbReference type="NCBI Taxonomy" id="36813"/>
    <lineage>
        <taxon>Bacteria</taxon>
        <taxon>Bacillati</taxon>
        <taxon>Actinomycetota</taxon>
        <taxon>Actinomycetes</taxon>
        <taxon>Mycobacteriales</taxon>
        <taxon>Mycobacteriaceae</taxon>
        <taxon>Mycolicibacterium</taxon>
    </lineage>
</organism>
<gene>
    <name evidence="1" type="ORF">MPUL_53320</name>
</gene>
<keyword evidence="2" id="KW-1185">Reference proteome</keyword>
<dbReference type="AlphaFoldDB" id="A0A7I7URR7"/>
<protein>
    <recommendedName>
        <fullName evidence="3">Helix-turn-helix domain-containing protein</fullName>
    </recommendedName>
</protein>
<evidence type="ECO:0000313" key="2">
    <source>
        <dbReference type="Proteomes" id="UP000467252"/>
    </source>
</evidence>
<reference evidence="1 2" key="1">
    <citation type="journal article" date="2019" name="Emerg. Microbes Infect.">
        <title>Comprehensive subspecies identification of 175 nontuberculous mycobacteria species based on 7547 genomic profiles.</title>
        <authorList>
            <person name="Matsumoto Y."/>
            <person name="Kinjo T."/>
            <person name="Motooka D."/>
            <person name="Nabeya D."/>
            <person name="Jung N."/>
            <person name="Uechi K."/>
            <person name="Horii T."/>
            <person name="Iida T."/>
            <person name="Fujita J."/>
            <person name="Nakamura S."/>
        </authorList>
    </citation>
    <scope>NUCLEOTIDE SEQUENCE [LARGE SCALE GENOMIC DNA]</scope>
    <source>
        <strain evidence="1 2">JCM 6370</strain>
    </source>
</reference>
<sequence length="135" mass="14970">MTRPAADREDQAAAVAVGLTRDEVRAALHAVDAYRRGHAAAGRPVPQPVIALLRRLETVHRTTHVESPTRQVSGGRLQDLQHDWITTGRAAELLDVDHRTVQRRAQALGGQKIHGRWMFPAATIQAMRNHKEIDA</sequence>
<dbReference type="EMBL" id="AP022599">
    <property type="protein sequence ID" value="BBY84174.1"/>
    <property type="molecule type" value="Genomic_DNA"/>
</dbReference>
<proteinExistence type="predicted"/>
<dbReference type="Proteomes" id="UP000467252">
    <property type="component" value="Chromosome"/>
</dbReference>
<accession>A0A7I7URR7</accession>
<evidence type="ECO:0008006" key="3">
    <source>
        <dbReference type="Google" id="ProtNLM"/>
    </source>
</evidence>
<name>A0A7I7URR7_MYCPV</name>